<dbReference type="CDD" id="cd01823">
    <property type="entry name" value="SEST_like"/>
    <property type="match status" value="1"/>
</dbReference>
<name>A0ABW8AK68_9ACTN</name>
<dbReference type="PANTHER" id="PTHR37981:SF1">
    <property type="entry name" value="SGNH HYDROLASE-TYPE ESTERASE DOMAIN-CONTAINING PROTEIN"/>
    <property type="match status" value="1"/>
</dbReference>
<protein>
    <submittedName>
        <fullName evidence="2">SGNH/GDSL hydrolase family protein</fullName>
        <ecNumber evidence="2">3.1.-.-</ecNumber>
    </submittedName>
</protein>
<dbReference type="Proteomes" id="UP001612915">
    <property type="component" value="Unassembled WGS sequence"/>
</dbReference>
<sequence length="289" mass="29729">MRRLDLTLTARPTLTRSITMHGRRRLGLLAAALLPVTVLAATTLAGGPAQAAPTNPAPIKYVALGDSYSSGSGASGATGPCTKSPNSYPPLWAKAHAVASFTNMTCGGATMDTVTLTQLSGLKTDTTMVTMTVGGNDVGFVSIVAQCLARGDAACQRAVNEQIAKKAQYVKKAGELAAKIKAKAPNAKLYLLGYPYLFETGPTCPTGPSLNQKQRQILHGGVDFLDDSLAEVAAANGFTYVDVRAAFAGHSSCGTPPWITGLGAPPVPLHPNDAGYLGGYLPALTAVTG</sequence>
<keyword evidence="2" id="KW-0378">Hydrolase</keyword>
<evidence type="ECO:0000259" key="1">
    <source>
        <dbReference type="Pfam" id="PF13472"/>
    </source>
</evidence>
<dbReference type="Pfam" id="PF13472">
    <property type="entry name" value="Lipase_GDSL_2"/>
    <property type="match status" value="1"/>
</dbReference>
<feature type="domain" description="SGNH hydrolase-type esterase" evidence="1">
    <location>
        <begin position="63"/>
        <end position="276"/>
    </location>
</feature>
<gene>
    <name evidence="2" type="ORF">ACIB24_06785</name>
</gene>
<keyword evidence="3" id="KW-1185">Reference proteome</keyword>
<dbReference type="InterPro" id="IPR037460">
    <property type="entry name" value="SEST-like"/>
</dbReference>
<dbReference type="Gene3D" id="3.40.50.1110">
    <property type="entry name" value="SGNH hydrolase"/>
    <property type="match status" value="1"/>
</dbReference>
<dbReference type="EMBL" id="JBITLV010000002">
    <property type="protein sequence ID" value="MFI7586765.1"/>
    <property type="molecule type" value="Genomic_DNA"/>
</dbReference>
<dbReference type="SUPFAM" id="SSF52266">
    <property type="entry name" value="SGNH hydrolase"/>
    <property type="match status" value="1"/>
</dbReference>
<dbReference type="RefSeq" id="WP_398277144.1">
    <property type="nucleotide sequence ID" value="NZ_JBITLV010000002.1"/>
</dbReference>
<dbReference type="InterPro" id="IPR013830">
    <property type="entry name" value="SGNH_hydro"/>
</dbReference>
<accession>A0ABW8AK68</accession>
<dbReference type="EC" id="3.1.-.-" evidence="2"/>
<reference evidence="2 3" key="1">
    <citation type="submission" date="2024-10" db="EMBL/GenBank/DDBJ databases">
        <title>The Natural Products Discovery Center: Release of the First 8490 Sequenced Strains for Exploring Actinobacteria Biosynthetic Diversity.</title>
        <authorList>
            <person name="Kalkreuter E."/>
            <person name="Kautsar S.A."/>
            <person name="Yang D."/>
            <person name="Bader C.D."/>
            <person name="Teijaro C.N."/>
            <person name="Fluegel L."/>
            <person name="Davis C.M."/>
            <person name="Simpson J.R."/>
            <person name="Lauterbach L."/>
            <person name="Steele A.D."/>
            <person name="Gui C."/>
            <person name="Meng S."/>
            <person name="Li G."/>
            <person name="Viehrig K."/>
            <person name="Ye F."/>
            <person name="Su P."/>
            <person name="Kiefer A.F."/>
            <person name="Nichols A."/>
            <person name="Cepeda A.J."/>
            <person name="Yan W."/>
            <person name="Fan B."/>
            <person name="Jiang Y."/>
            <person name="Adhikari A."/>
            <person name="Zheng C.-J."/>
            <person name="Schuster L."/>
            <person name="Cowan T.M."/>
            <person name="Smanski M.J."/>
            <person name="Chevrette M.G."/>
            <person name="De Carvalho L.P.S."/>
            <person name="Shen B."/>
        </authorList>
    </citation>
    <scope>NUCLEOTIDE SEQUENCE [LARGE SCALE GENOMIC DNA]</scope>
    <source>
        <strain evidence="2 3">NPDC049639</strain>
    </source>
</reference>
<evidence type="ECO:0000313" key="3">
    <source>
        <dbReference type="Proteomes" id="UP001612915"/>
    </source>
</evidence>
<evidence type="ECO:0000313" key="2">
    <source>
        <dbReference type="EMBL" id="MFI7586765.1"/>
    </source>
</evidence>
<dbReference type="PANTHER" id="PTHR37981">
    <property type="entry name" value="LIPASE 2"/>
    <property type="match status" value="1"/>
</dbReference>
<dbReference type="InterPro" id="IPR036514">
    <property type="entry name" value="SGNH_hydro_sf"/>
</dbReference>
<dbReference type="GO" id="GO:0016787">
    <property type="term" value="F:hydrolase activity"/>
    <property type="evidence" value="ECO:0007669"/>
    <property type="project" value="UniProtKB-KW"/>
</dbReference>
<organism evidence="2 3">
    <name type="scientific">Spongisporangium articulatum</name>
    <dbReference type="NCBI Taxonomy" id="3362603"/>
    <lineage>
        <taxon>Bacteria</taxon>
        <taxon>Bacillati</taxon>
        <taxon>Actinomycetota</taxon>
        <taxon>Actinomycetes</taxon>
        <taxon>Kineosporiales</taxon>
        <taxon>Kineosporiaceae</taxon>
        <taxon>Spongisporangium</taxon>
    </lineage>
</organism>
<comment type="caution">
    <text evidence="2">The sequence shown here is derived from an EMBL/GenBank/DDBJ whole genome shotgun (WGS) entry which is preliminary data.</text>
</comment>
<proteinExistence type="predicted"/>